<evidence type="ECO:0000256" key="4">
    <source>
        <dbReference type="ARBA" id="ARBA00012033"/>
    </source>
</evidence>
<dbReference type="PANTHER" id="PTHR48083">
    <property type="entry name" value="MEDIUM-CHAIN SPECIFIC ACYL-COA DEHYDROGENASE, MITOCHONDRIAL-RELATED"/>
    <property type="match status" value="1"/>
</dbReference>
<dbReference type="InterPro" id="IPR009075">
    <property type="entry name" value="AcylCo_DH/oxidase_C"/>
</dbReference>
<dbReference type="InterPro" id="IPR013786">
    <property type="entry name" value="AcylCoA_DH/ox_N"/>
</dbReference>
<reference evidence="15 16" key="1">
    <citation type="submission" date="2015-04" db="EMBL/GenBank/DDBJ databases">
        <title>The draft genome sequence of Roseovarius sp.R12b.</title>
        <authorList>
            <person name="Li G."/>
            <person name="Lai Q."/>
            <person name="Shao Z."/>
            <person name="Yan P."/>
        </authorList>
    </citation>
    <scope>NUCLEOTIDE SEQUENCE [LARGE SCALE GENOMIC DNA]</scope>
    <source>
        <strain evidence="15 16">R12B</strain>
    </source>
</reference>
<dbReference type="GO" id="GO:0005737">
    <property type="term" value="C:cytoplasm"/>
    <property type="evidence" value="ECO:0007669"/>
    <property type="project" value="TreeGrafter"/>
</dbReference>
<dbReference type="PATRIC" id="fig|1641875.4.peg.3179"/>
<keyword evidence="9" id="KW-0560">Oxidoreductase</keyword>
<dbReference type="STRING" id="1641875.XM53_05765"/>
<dbReference type="InterPro" id="IPR050741">
    <property type="entry name" value="Acyl-CoA_dehydrogenase"/>
</dbReference>
<gene>
    <name evidence="15" type="primary">fadE</name>
    <name evidence="15" type="ORF">XM53_05765</name>
</gene>
<keyword evidence="16" id="KW-1185">Reference proteome</keyword>
<accession>A0A0T5NYR0</accession>
<dbReference type="Pfam" id="PF02771">
    <property type="entry name" value="Acyl-CoA_dh_N"/>
    <property type="match status" value="1"/>
</dbReference>
<feature type="domain" description="Acyl-CoA dehydrogenase C-terminal bacterial-type" evidence="14">
    <location>
        <begin position="455"/>
        <end position="725"/>
    </location>
</feature>
<evidence type="ECO:0000256" key="6">
    <source>
        <dbReference type="ARBA" id="ARBA00020144"/>
    </source>
</evidence>
<evidence type="ECO:0000256" key="11">
    <source>
        <dbReference type="ARBA" id="ARBA00049247"/>
    </source>
</evidence>
<evidence type="ECO:0000256" key="7">
    <source>
        <dbReference type="ARBA" id="ARBA00022630"/>
    </source>
</evidence>
<evidence type="ECO:0000259" key="13">
    <source>
        <dbReference type="Pfam" id="PF02771"/>
    </source>
</evidence>
<dbReference type="OrthoDB" id="9802447at2"/>
<dbReference type="Gene3D" id="1.20.140.10">
    <property type="entry name" value="Butyryl-CoA Dehydrogenase, subunit A, domain 3"/>
    <property type="match status" value="1"/>
</dbReference>
<sequence length="749" mass="81917">MSSFRARAITKPIFKWAKGVLPGLSKTESEALNAGEVWWEAELFSGNPDWSKLRAVKTPRLSDEEQAFFDGPVQELCEMIDDWKINHETGDLAPEVWQFLRDNKFFGMIIPKAHGGLEFSAFAHSEIVRYISTRSVAAAVTVMVPNSLGPGELLHQFGTDEQKDYWLPRLADGRELPAFGLTSAEAGSDAGAMVDDGVVCKGQWKGEEVLGIRLNWAKRYITLSPVCTVLGLAFKLRDPDGLLGDTPDIGITCALVPSDLEGVETGRRHIPSSTMFMNGPTTGKDVFIPLENIIGGQEYAGEGWMMLMSALAAGRGISLPSMGCAAIALSAHTTGAYARIREQFNLPIGKFGGVQARLGRLAADAYSMDAARHLTCAGLDEGRALSVISAIMKAHATFRMREALNDAMDVHSGKAVIDGPSNYLLPLYRAVPIGITVEGANIVTRSLIIFGQGSIRAHPHMLDNMLALEEDDPDKALEMFDKSLWAHVGHSTRTLFRSWGRALTGGRFAPAPAAGDATDIYKQLSRWSAAYALTADMLFLSLGGELKRKEMISGRMGDILSEMYILSAALKRWEDEGRQKTDLPVLRYVAADAFHNIQTALDEVIANLPARWAAWLLRVFTLPGMAQRKPGDKLTAQCSDLLYDPSEARDRIVGRIAGGCNRDGVQVLNECYAKVTQMAPVMKRLRDAKKTPQEALEAGILSDAEIADIEEMSRLVDEVVAVEDYAPEDFAALFPAPQQQERTRQEAAE</sequence>
<dbReference type="Gene3D" id="2.40.110.10">
    <property type="entry name" value="Butyryl-CoA Dehydrogenase, subunit A, domain 2"/>
    <property type="match status" value="1"/>
</dbReference>
<dbReference type="SUPFAM" id="SSF56645">
    <property type="entry name" value="Acyl-CoA dehydrogenase NM domain-like"/>
    <property type="match status" value="1"/>
</dbReference>
<feature type="domain" description="Acyl-CoA dehydrogenase/oxidase C-terminal" evidence="12">
    <location>
        <begin position="301"/>
        <end position="448"/>
    </location>
</feature>
<dbReference type="InterPro" id="IPR036250">
    <property type="entry name" value="AcylCo_DH-like_C"/>
</dbReference>
<protein>
    <recommendedName>
        <fullName evidence="6">Acyl-coenzyme A dehydrogenase</fullName>
        <ecNumber evidence="4">1.3.8.7</ecNumber>
        <ecNumber evidence="5">1.3.8.8</ecNumber>
    </recommendedName>
</protein>
<keyword evidence="7" id="KW-0285">Flavoprotein</keyword>
<dbReference type="NCBIfam" id="NF007000">
    <property type="entry name" value="PRK09463.1"/>
    <property type="match status" value="1"/>
</dbReference>
<feature type="domain" description="Acyl-CoA dehydrogenase/oxidase N-terminal" evidence="13">
    <location>
        <begin position="78"/>
        <end position="173"/>
    </location>
</feature>
<organism evidence="15 16">
    <name type="scientific">Roseovarius atlanticus</name>
    <dbReference type="NCBI Taxonomy" id="1641875"/>
    <lineage>
        <taxon>Bacteria</taxon>
        <taxon>Pseudomonadati</taxon>
        <taxon>Pseudomonadota</taxon>
        <taxon>Alphaproteobacteria</taxon>
        <taxon>Rhodobacterales</taxon>
        <taxon>Roseobacteraceae</taxon>
        <taxon>Roseovarius</taxon>
    </lineage>
</organism>
<comment type="similarity">
    <text evidence="3">Belongs to the acyl-CoA dehydrogenase family.</text>
</comment>
<evidence type="ECO:0000256" key="10">
    <source>
        <dbReference type="ARBA" id="ARBA00047882"/>
    </source>
</evidence>
<dbReference type="GO" id="GO:0070991">
    <property type="term" value="F:medium-chain fatty acyl-CoA dehydrogenase activity"/>
    <property type="evidence" value="ECO:0007669"/>
    <property type="project" value="UniProtKB-EC"/>
</dbReference>
<evidence type="ECO:0000313" key="16">
    <source>
        <dbReference type="Proteomes" id="UP000051295"/>
    </source>
</evidence>
<dbReference type="AlphaFoldDB" id="A0A0T5NYR0"/>
<dbReference type="GO" id="GO:0033539">
    <property type="term" value="P:fatty acid beta-oxidation using acyl-CoA dehydrogenase"/>
    <property type="evidence" value="ECO:0007669"/>
    <property type="project" value="InterPro"/>
</dbReference>
<dbReference type="Gene3D" id="1.10.540.10">
    <property type="entry name" value="Acyl-CoA dehydrogenase/oxidase, N-terminal domain"/>
    <property type="match status" value="1"/>
</dbReference>
<comment type="caution">
    <text evidence="15">The sequence shown here is derived from an EMBL/GenBank/DDBJ whole genome shotgun (WGS) entry which is preliminary data.</text>
</comment>
<dbReference type="UniPathway" id="UPA00659"/>
<name>A0A0T5NYR0_9RHOB</name>
<comment type="catalytic activity">
    <reaction evidence="11">
        <text>a long-chain 2,3-saturated fatty acyl-CoA + oxidized [electron-transfer flavoprotein] + H(+) = a long-chain (2E)-enoyl-CoA + reduced [electron-transfer flavoprotein]</text>
        <dbReference type="Rhea" id="RHEA:17721"/>
        <dbReference type="Rhea" id="RHEA-COMP:10685"/>
        <dbReference type="Rhea" id="RHEA-COMP:10686"/>
        <dbReference type="ChEBI" id="CHEBI:15378"/>
        <dbReference type="ChEBI" id="CHEBI:57692"/>
        <dbReference type="ChEBI" id="CHEBI:58307"/>
        <dbReference type="ChEBI" id="CHEBI:83721"/>
        <dbReference type="ChEBI" id="CHEBI:83727"/>
        <dbReference type="EC" id="1.3.8.8"/>
    </reaction>
</comment>
<dbReference type="EC" id="1.3.8.8" evidence="5"/>
<dbReference type="InterPro" id="IPR046373">
    <property type="entry name" value="Acyl-CoA_Oxase/DH_mid-dom_sf"/>
</dbReference>
<evidence type="ECO:0000256" key="9">
    <source>
        <dbReference type="ARBA" id="ARBA00023002"/>
    </source>
</evidence>
<evidence type="ECO:0000259" key="14">
    <source>
        <dbReference type="Pfam" id="PF09317"/>
    </source>
</evidence>
<evidence type="ECO:0000256" key="8">
    <source>
        <dbReference type="ARBA" id="ARBA00022827"/>
    </source>
</evidence>
<dbReference type="PANTHER" id="PTHR48083:SF33">
    <property type="entry name" value="ACYL-COENZYME A DEHYDROGENASE"/>
    <property type="match status" value="1"/>
</dbReference>
<comment type="cofactor">
    <cofactor evidence="1">
        <name>FAD</name>
        <dbReference type="ChEBI" id="CHEBI:57692"/>
    </cofactor>
</comment>
<proteinExistence type="inferred from homology"/>
<dbReference type="Pfam" id="PF09317">
    <property type="entry name" value="ACDH_C"/>
    <property type="match status" value="1"/>
</dbReference>
<dbReference type="NCBIfam" id="NF009586">
    <property type="entry name" value="PRK13026.1"/>
    <property type="match status" value="1"/>
</dbReference>
<evidence type="ECO:0000256" key="5">
    <source>
        <dbReference type="ARBA" id="ARBA00012040"/>
    </source>
</evidence>
<keyword evidence="8" id="KW-0274">FAD</keyword>
<evidence type="ECO:0000313" key="15">
    <source>
        <dbReference type="EMBL" id="KRS14041.1"/>
    </source>
</evidence>
<dbReference type="FunFam" id="1.10.540.10:FF:000004">
    <property type="entry name" value="Acyl-CoA dehydrogenase"/>
    <property type="match status" value="1"/>
</dbReference>
<dbReference type="GO" id="GO:0004466">
    <property type="term" value="F:long-chain fatty acyl-CoA dehydrogenase activity"/>
    <property type="evidence" value="ECO:0007669"/>
    <property type="project" value="UniProtKB-EC"/>
</dbReference>
<dbReference type="EMBL" id="LAXJ01000003">
    <property type="protein sequence ID" value="KRS14041.1"/>
    <property type="molecule type" value="Genomic_DNA"/>
</dbReference>
<dbReference type="InterPro" id="IPR015396">
    <property type="entry name" value="FadE_C"/>
</dbReference>
<evidence type="ECO:0000259" key="12">
    <source>
        <dbReference type="Pfam" id="PF00441"/>
    </source>
</evidence>
<evidence type="ECO:0000256" key="3">
    <source>
        <dbReference type="ARBA" id="ARBA00009347"/>
    </source>
</evidence>
<dbReference type="InterPro" id="IPR037069">
    <property type="entry name" value="AcylCoA_DH/ox_N_sf"/>
</dbReference>
<dbReference type="InterPro" id="IPR009100">
    <property type="entry name" value="AcylCoA_DH/oxidase_NM_dom_sf"/>
</dbReference>
<dbReference type="EC" id="1.3.8.7" evidence="4"/>
<dbReference type="SUPFAM" id="SSF47203">
    <property type="entry name" value="Acyl-CoA dehydrogenase C-terminal domain-like"/>
    <property type="match status" value="1"/>
</dbReference>
<comment type="catalytic activity">
    <reaction evidence="10">
        <text>a medium-chain 2,3-saturated fatty acyl-CoA + oxidized [electron-transfer flavoprotein] + H(+) = a medium-chain (2E)-enoyl-CoA + reduced [electron-transfer flavoprotein]</text>
        <dbReference type="Rhea" id="RHEA:14477"/>
        <dbReference type="Rhea" id="RHEA-COMP:10685"/>
        <dbReference type="Rhea" id="RHEA-COMP:10686"/>
        <dbReference type="ChEBI" id="CHEBI:15378"/>
        <dbReference type="ChEBI" id="CHEBI:57692"/>
        <dbReference type="ChEBI" id="CHEBI:58307"/>
        <dbReference type="ChEBI" id="CHEBI:83723"/>
        <dbReference type="ChEBI" id="CHEBI:83726"/>
        <dbReference type="EC" id="1.3.8.7"/>
    </reaction>
</comment>
<dbReference type="Pfam" id="PF00441">
    <property type="entry name" value="Acyl-CoA_dh_1"/>
    <property type="match status" value="1"/>
</dbReference>
<dbReference type="RefSeq" id="WP_057791168.1">
    <property type="nucleotide sequence ID" value="NZ_LAXJ01000003.1"/>
</dbReference>
<dbReference type="Proteomes" id="UP000051295">
    <property type="component" value="Unassembled WGS sequence"/>
</dbReference>
<evidence type="ECO:0000256" key="1">
    <source>
        <dbReference type="ARBA" id="ARBA00001974"/>
    </source>
</evidence>
<comment type="pathway">
    <text evidence="2">Lipid metabolism; fatty acid beta-oxidation.</text>
</comment>
<dbReference type="GO" id="GO:0050660">
    <property type="term" value="F:flavin adenine dinucleotide binding"/>
    <property type="evidence" value="ECO:0007669"/>
    <property type="project" value="InterPro"/>
</dbReference>
<evidence type="ECO:0000256" key="2">
    <source>
        <dbReference type="ARBA" id="ARBA00005005"/>
    </source>
</evidence>